<protein>
    <submittedName>
        <fullName evidence="2">Competence protein</fullName>
    </submittedName>
</protein>
<dbReference type="PIRSF" id="PIRSF000193">
    <property type="entry name" value="Pyrrol-5-carb_rd"/>
    <property type="match status" value="1"/>
</dbReference>
<proteinExistence type="inferred from homology"/>
<dbReference type="PROSITE" id="PS00521">
    <property type="entry name" value="P5CR"/>
    <property type="match status" value="1"/>
</dbReference>
<dbReference type="GO" id="GO:0004735">
    <property type="term" value="F:pyrroline-5-carboxylate reductase activity"/>
    <property type="evidence" value="ECO:0007669"/>
    <property type="project" value="InterPro"/>
</dbReference>
<dbReference type="InterPro" id="IPR053790">
    <property type="entry name" value="P5CR-like_CS"/>
</dbReference>
<evidence type="ECO:0000313" key="3">
    <source>
        <dbReference type="Proteomes" id="UP000283095"/>
    </source>
</evidence>
<dbReference type="InterPro" id="IPR028939">
    <property type="entry name" value="P5C_Rdtase_cat_N"/>
</dbReference>
<comment type="similarity">
    <text evidence="1">Belongs to the pyrroline-5-carboxylate reductase family.</text>
</comment>
<dbReference type="OrthoDB" id="9805754at2"/>
<accession>A0A3T0KVW2</accession>
<dbReference type="Gene3D" id="1.10.3730.10">
    <property type="entry name" value="ProC C-terminal domain-like"/>
    <property type="match status" value="1"/>
</dbReference>
<dbReference type="InterPro" id="IPR029036">
    <property type="entry name" value="P5CR_dimer"/>
</dbReference>
<dbReference type="EMBL" id="CP026095">
    <property type="protein sequence ID" value="AZV44465.1"/>
    <property type="molecule type" value="Genomic_DNA"/>
</dbReference>
<dbReference type="Proteomes" id="UP000283095">
    <property type="component" value="Chromosome"/>
</dbReference>
<organism evidence="2 3">
    <name type="scientific">Peribacillus asahii</name>
    <dbReference type="NCBI Taxonomy" id="228899"/>
    <lineage>
        <taxon>Bacteria</taxon>
        <taxon>Bacillati</taxon>
        <taxon>Bacillota</taxon>
        <taxon>Bacilli</taxon>
        <taxon>Bacillales</taxon>
        <taxon>Bacillaceae</taxon>
        <taxon>Peribacillus</taxon>
    </lineage>
</organism>
<dbReference type="GO" id="GO:0055129">
    <property type="term" value="P:L-proline biosynthetic process"/>
    <property type="evidence" value="ECO:0007669"/>
    <property type="project" value="TreeGrafter"/>
</dbReference>
<evidence type="ECO:0000313" key="2">
    <source>
        <dbReference type="EMBL" id="AZV44465.1"/>
    </source>
</evidence>
<gene>
    <name evidence="2" type="primary">comER</name>
    <name evidence="2" type="ORF">BAOM_3856</name>
</gene>
<dbReference type="PANTHER" id="PTHR11645:SF51">
    <property type="entry name" value="COME OPERON PROTEIN 4"/>
    <property type="match status" value="1"/>
</dbReference>
<name>A0A3T0KVW2_9BACI</name>
<dbReference type="SUPFAM" id="SSF51735">
    <property type="entry name" value="NAD(P)-binding Rossmann-fold domains"/>
    <property type="match status" value="1"/>
</dbReference>
<reference evidence="2 3" key="1">
    <citation type="submission" date="2018-01" db="EMBL/GenBank/DDBJ databases">
        <title>Bacillus asahii Genome sequencing and assembly.</title>
        <authorList>
            <person name="Jiang H."/>
            <person name="Feng Y."/>
            <person name="Zhao F."/>
            <person name="Lin X."/>
        </authorList>
    </citation>
    <scope>NUCLEOTIDE SEQUENCE [LARGE SCALE GENOMIC DNA]</scope>
    <source>
        <strain evidence="2 3">OM18</strain>
    </source>
</reference>
<dbReference type="AlphaFoldDB" id="A0A3T0KVW2"/>
<dbReference type="Gene3D" id="3.40.50.720">
    <property type="entry name" value="NAD(P)-binding Rossmann-like Domain"/>
    <property type="match status" value="1"/>
</dbReference>
<dbReference type="Pfam" id="PF03807">
    <property type="entry name" value="F420_oxidored"/>
    <property type="match status" value="1"/>
</dbReference>
<dbReference type="PANTHER" id="PTHR11645">
    <property type="entry name" value="PYRROLINE-5-CARBOXYLATE REDUCTASE"/>
    <property type="match status" value="1"/>
</dbReference>
<dbReference type="RefSeq" id="WP_127761431.1">
    <property type="nucleotide sequence ID" value="NZ_CP026095.1"/>
</dbReference>
<dbReference type="Pfam" id="PF14748">
    <property type="entry name" value="P5CR_dimer"/>
    <property type="match status" value="1"/>
</dbReference>
<dbReference type="InterPro" id="IPR000304">
    <property type="entry name" value="Pyrroline-COOH_reductase"/>
</dbReference>
<dbReference type="InterPro" id="IPR008927">
    <property type="entry name" value="6-PGluconate_DH-like_C_sf"/>
</dbReference>
<sequence>MKIGVIGTGNMGTILIESWLETKTLEPANLLITNRTLSKALALQEKYACIEVTETAVDIAKRADVIFICVKPLQIHNLLQVIKPYINKDQLLVSITSPLSVAQLEHEVPCSCARFIPSITNRACSGVSLLSYSKACLPKWRSYLHELARKISTPVVINNDITRVSSDIVSCGPAFFSFFAQSFIDAACQSTEIDRKTATILTEKMLIGLGDLLSKGIYTLPTLQEKVSVKGGITGEGIKVLEAAKLHEVLGQLFKATHEKFDEDIEEIEKQFRYDYNIRN</sequence>
<dbReference type="InterPro" id="IPR036291">
    <property type="entry name" value="NAD(P)-bd_dom_sf"/>
</dbReference>
<dbReference type="NCBIfam" id="NF005814">
    <property type="entry name" value="PRK07680.1"/>
    <property type="match status" value="1"/>
</dbReference>
<evidence type="ECO:0000256" key="1">
    <source>
        <dbReference type="ARBA" id="ARBA00005525"/>
    </source>
</evidence>
<dbReference type="SUPFAM" id="SSF48179">
    <property type="entry name" value="6-phosphogluconate dehydrogenase C-terminal domain-like"/>
    <property type="match status" value="1"/>
</dbReference>
<dbReference type="KEGG" id="pasa:BAOM_3856"/>